<dbReference type="Proteomes" id="UP000766570">
    <property type="component" value="Unassembled WGS sequence"/>
</dbReference>
<dbReference type="RefSeq" id="WP_209907539.1">
    <property type="nucleotide sequence ID" value="NZ_JAGIOE010000001.1"/>
</dbReference>
<keyword evidence="1" id="KW-0472">Membrane</keyword>
<keyword evidence="1" id="KW-0812">Transmembrane</keyword>
<name>A0ABS4WG33_9MICC</name>
<feature type="transmembrane region" description="Helical" evidence="1">
    <location>
        <begin position="34"/>
        <end position="59"/>
    </location>
</feature>
<protein>
    <submittedName>
        <fullName evidence="2">Uncharacterized protein</fullName>
    </submittedName>
</protein>
<evidence type="ECO:0000256" key="1">
    <source>
        <dbReference type="SAM" id="Phobius"/>
    </source>
</evidence>
<accession>A0ABS4WG33</accession>
<evidence type="ECO:0000313" key="2">
    <source>
        <dbReference type="EMBL" id="MBP2374529.1"/>
    </source>
</evidence>
<comment type="caution">
    <text evidence="2">The sequence shown here is derived from an EMBL/GenBank/DDBJ whole genome shotgun (WGS) entry which is preliminary data.</text>
</comment>
<gene>
    <name evidence="2" type="ORF">JOF46_002441</name>
</gene>
<proteinExistence type="predicted"/>
<sequence length="192" mass="21856">METQVAPLQADTRMARWSRWFCIRHMSAERRSTVLAWLLVGIVGVLVVLGLVVFGRTLIDAGKRFIIEPIASWVLSIPAHLVTPLVAAGASLIAFLALRQKRAADARTEWWKRTQYGLDQLASENDLLVMVGTGMLRHLRDEHERQRWFRARIVDASDLKLFNKVAKPLLRQPAITRSMDTTREANENDEES</sequence>
<feature type="transmembrane region" description="Helical" evidence="1">
    <location>
        <begin position="79"/>
        <end position="98"/>
    </location>
</feature>
<keyword evidence="1" id="KW-1133">Transmembrane helix</keyword>
<keyword evidence="3" id="KW-1185">Reference proteome</keyword>
<reference evidence="2 3" key="1">
    <citation type="submission" date="2021-03" db="EMBL/GenBank/DDBJ databases">
        <title>Sequencing the genomes of 1000 actinobacteria strains.</title>
        <authorList>
            <person name="Klenk H.-P."/>
        </authorList>
    </citation>
    <scope>NUCLEOTIDE SEQUENCE [LARGE SCALE GENOMIC DNA]</scope>
    <source>
        <strain evidence="2 3">DSM 15454</strain>
    </source>
</reference>
<organism evidence="2 3">
    <name type="scientific">Paeniglutamicibacter psychrophenolicus</name>
    <dbReference type="NCBI Taxonomy" id="257454"/>
    <lineage>
        <taxon>Bacteria</taxon>
        <taxon>Bacillati</taxon>
        <taxon>Actinomycetota</taxon>
        <taxon>Actinomycetes</taxon>
        <taxon>Micrococcales</taxon>
        <taxon>Micrococcaceae</taxon>
        <taxon>Paeniglutamicibacter</taxon>
    </lineage>
</organism>
<evidence type="ECO:0000313" key="3">
    <source>
        <dbReference type="Proteomes" id="UP000766570"/>
    </source>
</evidence>
<dbReference type="EMBL" id="JAGIOE010000001">
    <property type="protein sequence ID" value="MBP2374529.1"/>
    <property type="molecule type" value="Genomic_DNA"/>
</dbReference>